<gene>
    <name evidence="2" type="ORF">GCM10015535_41550</name>
</gene>
<protein>
    <submittedName>
        <fullName evidence="2">Uncharacterized protein</fullName>
    </submittedName>
</protein>
<evidence type="ECO:0000256" key="1">
    <source>
        <dbReference type="SAM" id="Phobius"/>
    </source>
</evidence>
<sequence>MWLVIAVEVSVYLMWLAKVGHRTEQQLPRGDVAQWAPPVLLPLATALFCVAAGWAWWESVVAHIAWTMPTPRRQLWAAPPEFGRWPPRT</sequence>
<evidence type="ECO:0000313" key="2">
    <source>
        <dbReference type="EMBL" id="GGV89025.1"/>
    </source>
</evidence>
<comment type="caution">
    <text evidence="2">The sequence shown here is derived from an EMBL/GenBank/DDBJ whole genome shotgun (WGS) entry which is preliminary data.</text>
</comment>
<feature type="transmembrane region" description="Helical" evidence="1">
    <location>
        <begin position="39"/>
        <end position="66"/>
    </location>
</feature>
<reference evidence="3" key="1">
    <citation type="journal article" date="2019" name="Int. J. Syst. Evol. Microbiol.">
        <title>The Global Catalogue of Microorganisms (GCM) 10K type strain sequencing project: providing services to taxonomists for standard genome sequencing and annotation.</title>
        <authorList>
            <consortium name="The Broad Institute Genomics Platform"/>
            <consortium name="The Broad Institute Genome Sequencing Center for Infectious Disease"/>
            <person name="Wu L."/>
            <person name="Ma J."/>
        </authorList>
    </citation>
    <scope>NUCLEOTIDE SEQUENCE [LARGE SCALE GENOMIC DNA]</scope>
    <source>
        <strain evidence="3">JCM 4376</strain>
    </source>
</reference>
<keyword evidence="1" id="KW-0812">Transmembrane</keyword>
<accession>A0ABQ2W231</accession>
<evidence type="ECO:0000313" key="3">
    <source>
        <dbReference type="Proteomes" id="UP000660675"/>
    </source>
</evidence>
<name>A0ABQ2W231_9ACTN</name>
<organism evidence="2 3">
    <name type="scientific">Streptomyces gelaticus</name>
    <dbReference type="NCBI Taxonomy" id="285446"/>
    <lineage>
        <taxon>Bacteria</taxon>
        <taxon>Bacillati</taxon>
        <taxon>Actinomycetota</taxon>
        <taxon>Actinomycetes</taxon>
        <taxon>Kitasatosporales</taxon>
        <taxon>Streptomycetaceae</taxon>
        <taxon>Streptomyces</taxon>
    </lineage>
</organism>
<keyword evidence="1" id="KW-0472">Membrane</keyword>
<keyword evidence="1" id="KW-1133">Transmembrane helix</keyword>
<dbReference type="Proteomes" id="UP000660675">
    <property type="component" value="Unassembled WGS sequence"/>
</dbReference>
<keyword evidence="3" id="KW-1185">Reference proteome</keyword>
<dbReference type="EMBL" id="BMTF01000014">
    <property type="protein sequence ID" value="GGV89025.1"/>
    <property type="molecule type" value="Genomic_DNA"/>
</dbReference>
<proteinExistence type="predicted"/>